<reference evidence="8 9" key="1">
    <citation type="submission" date="2020-02" db="EMBL/GenBank/DDBJ databases">
        <authorList>
            <person name="Criscuolo A."/>
        </authorList>
    </citation>
    <scope>NUCLEOTIDE SEQUENCE [LARGE SCALE GENOMIC DNA]</scope>
    <source>
        <strain evidence="8">CIP105534</strain>
    </source>
</reference>
<evidence type="ECO:0000256" key="2">
    <source>
        <dbReference type="ARBA" id="ARBA00006275"/>
    </source>
</evidence>
<keyword evidence="3" id="KW-0732">Signal</keyword>
<dbReference type="Proteomes" id="UP000479938">
    <property type="component" value="Unassembled WGS sequence"/>
</dbReference>
<evidence type="ECO:0000256" key="1">
    <source>
        <dbReference type="ARBA" id="ARBA00004442"/>
    </source>
</evidence>
<dbReference type="RefSeq" id="WP_173969135.1">
    <property type="nucleotide sequence ID" value="NZ_CADCSU010000030.1"/>
</dbReference>
<dbReference type="Pfam" id="PF14322">
    <property type="entry name" value="SusD-like_3"/>
    <property type="match status" value="1"/>
</dbReference>
<accession>A0A6J4G7C6</accession>
<dbReference type="Gene3D" id="1.25.40.390">
    <property type="match status" value="1"/>
</dbReference>
<dbReference type="InterPro" id="IPR033985">
    <property type="entry name" value="SusD-like_N"/>
</dbReference>
<gene>
    <name evidence="8" type="ORF">FLA105534_00353</name>
</gene>
<feature type="domain" description="SusD-like N-terminal" evidence="7">
    <location>
        <begin position="103"/>
        <end position="235"/>
    </location>
</feature>
<name>A0A6J4G7C6_9FLAO</name>
<evidence type="ECO:0000259" key="7">
    <source>
        <dbReference type="Pfam" id="PF14322"/>
    </source>
</evidence>
<dbReference type="InterPro" id="IPR011990">
    <property type="entry name" value="TPR-like_helical_dom_sf"/>
</dbReference>
<dbReference type="InterPro" id="IPR012944">
    <property type="entry name" value="SusD_RagB_dom"/>
</dbReference>
<comment type="similarity">
    <text evidence="2">Belongs to the SusD family.</text>
</comment>
<dbReference type="Pfam" id="PF07980">
    <property type="entry name" value="SusD_RagB"/>
    <property type="match status" value="1"/>
</dbReference>
<evidence type="ECO:0000313" key="8">
    <source>
        <dbReference type="EMBL" id="CAA9194858.1"/>
    </source>
</evidence>
<keyword evidence="9" id="KW-1185">Reference proteome</keyword>
<dbReference type="PROSITE" id="PS51257">
    <property type="entry name" value="PROKAR_LIPOPROTEIN"/>
    <property type="match status" value="1"/>
</dbReference>
<dbReference type="EMBL" id="CADCSU010000030">
    <property type="protein sequence ID" value="CAA9194858.1"/>
    <property type="molecule type" value="Genomic_DNA"/>
</dbReference>
<comment type="subcellular location">
    <subcellularLocation>
        <location evidence="1">Cell outer membrane</location>
    </subcellularLocation>
</comment>
<feature type="domain" description="RagB/SusD" evidence="6">
    <location>
        <begin position="333"/>
        <end position="468"/>
    </location>
</feature>
<evidence type="ECO:0000256" key="4">
    <source>
        <dbReference type="ARBA" id="ARBA00023136"/>
    </source>
</evidence>
<dbReference type="AlphaFoldDB" id="A0A6J4G7C6"/>
<evidence type="ECO:0000256" key="5">
    <source>
        <dbReference type="ARBA" id="ARBA00023237"/>
    </source>
</evidence>
<evidence type="ECO:0000259" key="6">
    <source>
        <dbReference type="Pfam" id="PF07980"/>
    </source>
</evidence>
<sequence>MKTITLIPFHLRSTSLGILCATATLLLVSCDSFVEVDLPKSQLTNKTVFEDYQTADAALADLYAKIRDAGLLTGNSSGLCNQLGNYTDELTYFGSATDPTLYFYNNSLLATNTAIAQLWNFTYNQIYAANAILEGSRNSSGLSTAEKKQLAGEALFIRALLHFYLVNLFGDLPYVTTTDYKTNSSIGKLSVEDIYRLVETDLSDAALLLPATPLNDMRVRVQRTAVFALQARVYLYGGRWAEAANSASAALNETGLYRLEGIDTVFLKDSKETIWQLQPSPAGKNTDQAITFIFFTGPPASVSLSPALMDSFGTDDLRKTHWTARVSKGTSAWYHAFKYKQNDATASSVEYSIVLRLAEQYLIRAEARAHQGDIIGSREDLNEIRHRAGLADTSALSSEELLDAIQEERRWEFFTEYGHRFFDLKRSGNLDKVLSGVKSGWNSTDVLFPLPQAELSLNPKLLPQNKGY</sequence>
<dbReference type="SUPFAM" id="SSF48452">
    <property type="entry name" value="TPR-like"/>
    <property type="match status" value="1"/>
</dbReference>
<protein>
    <recommendedName>
        <fullName evidence="10">SusD-like protein P2</fullName>
    </recommendedName>
</protein>
<dbReference type="GO" id="GO:0009279">
    <property type="term" value="C:cell outer membrane"/>
    <property type="evidence" value="ECO:0007669"/>
    <property type="project" value="UniProtKB-SubCell"/>
</dbReference>
<evidence type="ECO:0008006" key="10">
    <source>
        <dbReference type="Google" id="ProtNLM"/>
    </source>
</evidence>
<keyword evidence="4" id="KW-0472">Membrane</keyword>
<proteinExistence type="inferred from homology"/>
<evidence type="ECO:0000256" key="3">
    <source>
        <dbReference type="ARBA" id="ARBA00022729"/>
    </source>
</evidence>
<keyword evidence="5" id="KW-0998">Cell outer membrane</keyword>
<organism evidence="8 9">
    <name type="scientific">Flavobacterium bizetiae</name>
    <dbReference type="NCBI Taxonomy" id="2704140"/>
    <lineage>
        <taxon>Bacteria</taxon>
        <taxon>Pseudomonadati</taxon>
        <taxon>Bacteroidota</taxon>
        <taxon>Flavobacteriia</taxon>
        <taxon>Flavobacteriales</taxon>
        <taxon>Flavobacteriaceae</taxon>
        <taxon>Flavobacterium</taxon>
    </lineage>
</organism>
<dbReference type="CDD" id="cd08977">
    <property type="entry name" value="SusD"/>
    <property type="match status" value="1"/>
</dbReference>
<evidence type="ECO:0000313" key="9">
    <source>
        <dbReference type="Proteomes" id="UP000479938"/>
    </source>
</evidence>